<reference evidence="8 9" key="1">
    <citation type="journal article" date="2012" name="J. Bacteriol.">
        <title>Complete Genome Sequence of the Thermophilic, Piezophilic, Heterotrophic Bacterium Marinitoga piezophila KA3.</title>
        <authorList>
            <person name="Lucas S."/>
            <person name="Han J."/>
            <person name="Lapidus A."/>
            <person name="Cheng J.F."/>
            <person name="Goodwin L.A."/>
            <person name="Pitluck S."/>
            <person name="Peters L."/>
            <person name="Mikhailova N."/>
            <person name="Teshima H."/>
            <person name="Detter J.C."/>
            <person name="Han C."/>
            <person name="Tapia R."/>
            <person name="Land M."/>
            <person name="Hauser L."/>
            <person name="Kyrpides N.C."/>
            <person name="Ivanova N."/>
            <person name="Pagani I."/>
            <person name="Vannier P."/>
            <person name="Oger P."/>
            <person name="Bartlett D.H."/>
            <person name="Noll K.M."/>
            <person name="Woyke T."/>
            <person name="Jebbar M."/>
        </authorList>
    </citation>
    <scope>NUCLEOTIDE SEQUENCE [LARGE SCALE GENOMIC DNA]</scope>
    <source>
        <strain evidence="9">DSM 14283 / JCM 11233 / KA3</strain>
    </source>
</reference>
<gene>
    <name evidence="8" type="ordered locus">Marpi_0109</name>
</gene>
<dbReference type="AlphaFoldDB" id="H2J348"/>
<dbReference type="Proteomes" id="UP000007161">
    <property type="component" value="Chromosome"/>
</dbReference>
<keyword evidence="9" id="KW-1185">Reference proteome</keyword>
<dbReference type="Pfam" id="PF04055">
    <property type="entry name" value="Radical_SAM"/>
    <property type="match status" value="1"/>
</dbReference>
<dbReference type="SFLD" id="SFLDS00029">
    <property type="entry name" value="Radical_SAM"/>
    <property type="match status" value="1"/>
</dbReference>
<dbReference type="KEGG" id="mpz:Marpi_0109"/>
<evidence type="ECO:0000256" key="5">
    <source>
        <dbReference type="ARBA" id="ARBA00023004"/>
    </source>
</evidence>
<keyword evidence="4" id="KW-0479">Metal-binding</keyword>
<evidence type="ECO:0000256" key="4">
    <source>
        <dbReference type="ARBA" id="ARBA00022723"/>
    </source>
</evidence>
<accession>H2J348</accession>
<dbReference type="STRING" id="443254.Marpi_0109"/>
<evidence type="ECO:0000313" key="8">
    <source>
        <dbReference type="EMBL" id="AEX84566.1"/>
    </source>
</evidence>
<dbReference type="HOGENOM" id="CLU_058377_0_0_0"/>
<comment type="cofactor">
    <cofactor evidence="1">
        <name>[4Fe-4S] cluster</name>
        <dbReference type="ChEBI" id="CHEBI:49883"/>
    </cofactor>
</comment>
<dbReference type="SFLD" id="SFLDG01067">
    <property type="entry name" value="SPASM/twitch_domain_containing"/>
    <property type="match status" value="1"/>
</dbReference>
<keyword evidence="3" id="KW-0949">S-adenosyl-L-methionine</keyword>
<name>H2J348_MARPK</name>
<dbReference type="PROSITE" id="PS51918">
    <property type="entry name" value="RADICAL_SAM"/>
    <property type="match status" value="1"/>
</dbReference>
<protein>
    <submittedName>
        <fullName evidence="8">Fe-S oxidoreductase</fullName>
    </submittedName>
</protein>
<dbReference type="PANTHER" id="PTHR43787">
    <property type="entry name" value="FEMO COFACTOR BIOSYNTHESIS PROTEIN NIFB-RELATED"/>
    <property type="match status" value="1"/>
</dbReference>
<keyword evidence="2" id="KW-0004">4Fe-4S</keyword>
<dbReference type="GO" id="GO:0046872">
    <property type="term" value="F:metal ion binding"/>
    <property type="evidence" value="ECO:0007669"/>
    <property type="project" value="UniProtKB-KW"/>
</dbReference>
<evidence type="ECO:0000256" key="2">
    <source>
        <dbReference type="ARBA" id="ARBA00022485"/>
    </source>
</evidence>
<dbReference type="GO" id="GO:0051539">
    <property type="term" value="F:4 iron, 4 sulfur cluster binding"/>
    <property type="evidence" value="ECO:0007669"/>
    <property type="project" value="UniProtKB-KW"/>
</dbReference>
<proteinExistence type="predicted"/>
<evidence type="ECO:0000256" key="6">
    <source>
        <dbReference type="ARBA" id="ARBA00023014"/>
    </source>
</evidence>
<evidence type="ECO:0000259" key="7">
    <source>
        <dbReference type="PROSITE" id="PS51918"/>
    </source>
</evidence>
<keyword evidence="6" id="KW-0411">Iron-sulfur</keyword>
<evidence type="ECO:0000256" key="3">
    <source>
        <dbReference type="ARBA" id="ARBA00022691"/>
    </source>
</evidence>
<dbReference type="InterPro" id="IPR007197">
    <property type="entry name" value="rSAM"/>
</dbReference>
<dbReference type="SFLD" id="SFLDG01083">
    <property type="entry name" value="Uncharacterised_Radical_SAM_Su"/>
    <property type="match status" value="1"/>
</dbReference>
<dbReference type="OrthoDB" id="9795504at2"/>
<evidence type="ECO:0000313" key="9">
    <source>
        <dbReference type="Proteomes" id="UP000007161"/>
    </source>
</evidence>
<evidence type="ECO:0000256" key="1">
    <source>
        <dbReference type="ARBA" id="ARBA00001966"/>
    </source>
</evidence>
<dbReference type="CDD" id="cd01335">
    <property type="entry name" value="Radical_SAM"/>
    <property type="match status" value="1"/>
</dbReference>
<dbReference type="InterPro" id="IPR040084">
    <property type="entry name" value="GTPase_Obg"/>
</dbReference>
<organism evidence="8 9">
    <name type="scientific">Marinitoga piezophila (strain DSM 14283 / JCM 11233 / KA3)</name>
    <dbReference type="NCBI Taxonomy" id="443254"/>
    <lineage>
        <taxon>Bacteria</taxon>
        <taxon>Thermotogati</taxon>
        <taxon>Thermotogota</taxon>
        <taxon>Thermotogae</taxon>
        <taxon>Petrotogales</taxon>
        <taxon>Petrotogaceae</taxon>
        <taxon>Marinitoga</taxon>
    </lineage>
</organism>
<dbReference type="InterPro" id="IPR013785">
    <property type="entry name" value="Aldolase_TIM"/>
</dbReference>
<dbReference type="GO" id="GO:0003824">
    <property type="term" value="F:catalytic activity"/>
    <property type="evidence" value="ECO:0007669"/>
    <property type="project" value="InterPro"/>
</dbReference>
<dbReference type="EMBL" id="CP003257">
    <property type="protein sequence ID" value="AEX84566.1"/>
    <property type="molecule type" value="Genomic_DNA"/>
</dbReference>
<dbReference type="SUPFAM" id="SSF102114">
    <property type="entry name" value="Radical SAM enzymes"/>
    <property type="match status" value="1"/>
</dbReference>
<keyword evidence="5" id="KW-0408">Iron</keyword>
<dbReference type="InterPro" id="IPR058240">
    <property type="entry name" value="rSAM_sf"/>
</dbReference>
<feature type="domain" description="Radical SAM core" evidence="7">
    <location>
        <begin position="11"/>
        <end position="236"/>
    </location>
</feature>
<sequence length="312" mass="36158">MGNVFGPVPSRRLGNSLGINLTPLKTCNYACIYCQLGKTTNFTNQRKEYIKTEEIIKELKYAIENTELPIDYITFIGDGEPTLHSGLGEIIKWIKEQHKEKFKIAVVTNGFLMYDEKVREELKLADLILPSIDAPDEKKFKLINRPIENISYGKIIEGLKIFAKEYTGKIWIEIMLMKEINDSRKDIDKLAEIIGSINPLPERVYINTPVRPPVEKWVKIPSEEAIKYAQSVIPNAYSIAYREDGDFDVSRYTNSLDAILDITEKHPLRYDQAEKIINHFNDEKEKVFQELEKSIKIVEYDGYKYLLKKLKK</sequence>
<reference evidence="9" key="2">
    <citation type="submission" date="2012-01" db="EMBL/GenBank/DDBJ databases">
        <title>Complete sequence of chromosome of Marinitoga piezophila KA3.</title>
        <authorList>
            <person name="Lucas S."/>
            <person name="Han J."/>
            <person name="Lapidus A."/>
            <person name="Cheng J.-F."/>
            <person name="Goodwin L."/>
            <person name="Pitluck S."/>
            <person name="Peters L."/>
            <person name="Mikhailova N."/>
            <person name="Teshima H."/>
            <person name="Detter J.C."/>
            <person name="Han C."/>
            <person name="Tapia R."/>
            <person name="Land M."/>
            <person name="Hauser L."/>
            <person name="Kyrpides N."/>
            <person name="Ivanova N."/>
            <person name="Pagani I."/>
            <person name="Jebbar M."/>
            <person name="Vannier P."/>
            <person name="Oger P."/>
            <person name="Cario A."/>
            <person name="Bartlett D."/>
            <person name="Noll K.M."/>
            <person name="Woyke T."/>
        </authorList>
    </citation>
    <scope>NUCLEOTIDE SEQUENCE [LARGE SCALE GENOMIC DNA]</scope>
    <source>
        <strain evidence="9">DSM 14283 / JCM 11233 / KA3</strain>
    </source>
</reference>
<dbReference type="Gene3D" id="3.20.20.70">
    <property type="entry name" value="Aldolase class I"/>
    <property type="match status" value="1"/>
</dbReference>
<dbReference type="RefSeq" id="WP_014295638.1">
    <property type="nucleotide sequence ID" value="NC_016751.1"/>
</dbReference>
<dbReference type="eggNOG" id="COG0731">
    <property type="taxonomic scope" value="Bacteria"/>
</dbReference>
<dbReference type="PANTHER" id="PTHR43787:SF11">
    <property type="entry name" value="UPF0026 PROTEIN SLR1464"/>
    <property type="match status" value="1"/>
</dbReference>